<dbReference type="InterPro" id="IPR058912">
    <property type="entry name" value="HTH_animal"/>
</dbReference>
<accession>A0A016VQH1</accession>
<keyword evidence="4" id="KW-1185">Reference proteome</keyword>
<protein>
    <submittedName>
        <fullName evidence="3">Uncharacterized protein</fullName>
    </submittedName>
</protein>
<evidence type="ECO:0000259" key="2">
    <source>
        <dbReference type="Pfam" id="PF26215"/>
    </source>
</evidence>
<evidence type="ECO:0000313" key="4">
    <source>
        <dbReference type="Proteomes" id="UP000024635"/>
    </source>
</evidence>
<evidence type="ECO:0000259" key="1">
    <source>
        <dbReference type="Pfam" id="PF00026"/>
    </source>
</evidence>
<organism evidence="3 4">
    <name type="scientific">Ancylostoma ceylanicum</name>
    <dbReference type="NCBI Taxonomy" id="53326"/>
    <lineage>
        <taxon>Eukaryota</taxon>
        <taxon>Metazoa</taxon>
        <taxon>Ecdysozoa</taxon>
        <taxon>Nematoda</taxon>
        <taxon>Chromadorea</taxon>
        <taxon>Rhabditida</taxon>
        <taxon>Rhabditina</taxon>
        <taxon>Rhabditomorpha</taxon>
        <taxon>Strongyloidea</taxon>
        <taxon>Ancylostomatidae</taxon>
        <taxon>Ancylostomatinae</taxon>
        <taxon>Ancylostoma</taxon>
    </lineage>
</organism>
<name>A0A016VQH1_9BILA</name>
<dbReference type="InterPro" id="IPR034164">
    <property type="entry name" value="Pepsin-like_dom"/>
</dbReference>
<dbReference type="Pfam" id="PF00026">
    <property type="entry name" value="Asp"/>
    <property type="match status" value="1"/>
</dbReference>
<gene>
    <name evidence="3" type="primary">Acey_s0006.g3106</name>
    <name evidence="3" type="ORF">Y032_0006g3106</name>
</gene>
<reference evidence="4" key="1">
    <citation type="journal article" date="2015" name="Nat. Genet.">
        <title>The genome and transcriptome of the zoonotic hookworm Ancylostoma ceylanicum identify infection-specific gene families.</title>
        <authorList>
            <person name="Schwarz E.M."/>
            <person name="Hu Y."/>
            <person name="Antoshechkin I."/>
            <person name="Miller M.M."/>
            <person name="Sternberg P.W."/>
            <person name="Aroian R.V."/>
        </authorList>
    </citation>
    <scope>NUCLEOTIDE SEQUENCE</scope>
    <source>
        <strain evidence="4">HY135</strain>
    </source>
</reference>
<dbReference type="Pfam" id="PF26215">
    <property type="entry name" value="HTH_animal"/>
    <property type="match status" value="1"/>
</dbReference>
<dbReference type="Gene3D" id="2.40.70.10">
    <property type="entry name" value="Acid Proteases"/>
    <property type="match status" value="2"/>
</dbReference>
<dbReference type="AlphaFoldDB" id="A0A016VQH1"/>
<feature type="domain" description="Peptidase A1" evidence="1">
    <location>
        <begin position="17"/>
        <end position="100"/>
    </location>
</feature>
<sequence length="440" mass="50217">MSGLSVSGCPFNRYPGADFDGMIGLAFSTTDGAKSKPFILSLIDQGHLDKPIFTVWFAQQNIQSGKAGGMITYGGFDSENCGDVIGYESLSSPYYYQYKLIIYYLGIRIAPLLAIVYLDHIEKTSLTAGILFYERYVDDVFVTGTTPSELAVTITNLKSKDVKIKSTVEEPHDDGFLPFLNTRVKIHVGKKEIRWYKKKSSKNIILHSRSAHPLHMKVNVVENLKKTSDGICTTDSGSDEQVYNILFENGYTEGTVNSWRPYSVPDGIALVLPFLNDSSCKKINTIVRNCGLPVRLIFQPPPTLKEMLTASRVHEAECEQRSCQYCREQKICHLRGTVYIIKCSGCDQRYVGKTERQHRKRLDEHRRAFTHQQSYPTNSFSKHRTTMHTREFAPDFKVKVLHRHLERPLERKIMKAKEIRRLRPETNSREELVDALKFIA</sequence>
<dbReference type="OrthoDB" id="5866159at2759"/>
<feature type="domain" description="Helix-turn-helix" evidence="2">
    <location>
        <begin position="204"/>
        <end position="258"/>
    </location>
</feature>
<dbReference type="Proteomes" id="UP000024635">
    <property type="component" value="Unassembled WGS sequence"/>
</dbReference>
<dbReference type="CDD" id="cd05471">
    <property type="entry name" value="pepsin_like"/>
    <property type="match status" value="1"/>
</dbReference>
<dbReference type="EMBL" id="JARK01001342">
    <property type="protein sequence ID" value="EYC29660.1"/>
    <property type="molecule type" value="Genomic_DNA"/>
</dbReference>
<proteinExistence type="predicted"/>
<dbReference type="PANTHER" id="PTHR21301:SF10">
    <property type="entry name" value="REVERSE TRANSCRIPTASE DOMAIN-CONTAINING PROTEIN"/>
    <property type="match status" value="1"/>
</dbReference>
<dbReference type="InterPro" id="IPR033121">
    <property type="entry name" value="PEPTIDASE_A1"/>
</dbReference>
<evidence type="ECO:0000313" key="3">
    <source>
        <dbReference type="EMBL" id="EYC29660.1"/>
    </source>
</evidence>
<dbReference type="STRING" id="53326.A0A016VQH1"/>
<dbReference type="SUPFAM" id="SSF50630">
    <property type="entry name" value="Acid proteases"/>
    <property type="match status" value="1"/>
</dbReference>
<dbReference type="InterPro" id="IPR021109">
    <property type="entry name" value="Peptidase_aspartic_dom_sf"/>
</dbReference>
<dbReference type="PANTHER" id="PTHR21301">
    <property type="entry name" value="REVERSE TRANSCRIPTASE"/>
    <property type="match status" value="1"/>
</dbReference>
<comment type="caution">
    <text evidence="3">The sequence shown here is derived from an EMBL/GenBank/DDBJ whole genome shotgun (WGS) entry which is preliminary data.</text>
</comment>